<dbReference type="InterPro" id="IPR006597">
    <property type="entry name" value="Sel1-like"/>
</dbReference>
<reference evidence="2" key="2">
    <citation type="journal article" date="2023" name="Pathogens">
        <title>Pathological Features and Genomic Characterization of an Actinobacillus equuli subsp. equuli Bearing Unique Virulence-Associated Genes from an Adult Horse with Pleuropneumonia.</title>
        <authorList>
            <person name="Kamali M."/>
            <person name="Carossino M."/>
            <person name="Del Piero F."/>
            <person name="Peak L."/>
            <person name="Mitchell M.S."/>
            <person name="Willette J."/>
            <person name="Baker R."/>
            <person name="Li F."/>
            <person name="Kenez A."/>
            <person name="Balasuriya U.B.R."/>
            <person name="Go Y.Y."/>
        </authorList>
    </citation>
    <scope>NUCLEOTIDE SEQUENCE</scope>
    <source>
        <strain evidence="2">4524</strain>
    </source>
</reference>
<evidence type="ECO:0000256" key="1">
    <source>
        <dbReference type="SAM" id="SignalP"/>
    </source>
</evidence>
<evidence type="ECO:0000313" key="3">
    <source>
        <dbReference type="Proteomes" id="UP001142444"/>
    </source>
</evidence>
<accession>A0A9X4G495</accession>
<dbReference type="Pfam" id="PF08238">
    <property type="entry name" value="Sel1"/>
    <property type="match status" value="2"/>
</dbReference>
<dbReference type="SMART" id="SM00671">
    <property type="entry name" value="SEL1"/>
    <property type="match status" value="2"/>
</dbReference>
<comment type="caution">
    <text evidence="2">The sequence shown here is derived from an EMBL/GenBank/DDBJ whole genome shotgun (WGS) entry which is preliminary data.</text>
</comment>
<reference evidence="2" key="1">
    <citation type="submission" date="2022-11" db="EMBL/GenBank/DDBJ databases">
        <authorList>
            <person name="Kamali M."/>
            <person name="Peak L."/>
            <person name="Go Y.Y."/>
            <person name="Balasuriya U.B.R."/>
            <person name="Carossino M."/>
        </authorList>
    </citation>
    <scope>NUCLEOTIDE SEQUENCE</scope>
    <source>
        <strain evidence="2">4524</strain>
    </source>
</reference>
<dbReference type="RefSeq" id="WP_275217569.1">
    <property type="nucleotide sequence ID" value="NZ_JAPHVQ010000003.1"/>
</dbReference>
<evidence type="ECO:0008006" key="4">
    <source>
        <dbReference type="Google" id="ProtNLM"/>
    </source>
</evidence>
<feature type="chain" id="PRO_5040791901" description="Sel1 repeat family protein" evidence="1">
    <location>
        <begin position="22"/>
        <end position="210"/>
    </location>
</feature>
<dbReference type="AlphaFoldDB" id="A0A9X4G495"/>
<organism evidence="2 3">
    <name type="scientific">Actinobacillus equuli subsp. equuli</name>
    <dbReference type="NCBI Taxonomy" id="202947"/>
    <lineage>
        <taxon>Bacteria</taxon>
        <taxon>Pseudomonadati</taxon>
        <taxon>Pseudomonadota</taxon>
        <taxon>Gammaproteobacteria</taxon>
        <taxon>Pasteurellales</taxon>
        <taxon>Pasteurellaceae</taxon>
        <taxon>Actinobacillus</taxon>
    </lineage>
</organism>
<evidence type="ECO:0000313" key="2">
    <source>
        <dbReference type="EMBL" id="MDE8034400.1"/>
    </source>
</evidence>
<dbReference type="SUPFAM" id="SSF81901">
    <property type="entry name" value="HCP-like"/>
    <property type="match status" value="1"/>
</dbReference>
<dbReference type="EMBL" id="JAPHVQ010000003">
    <property type="protein sequence ID" value="MDE8034400.1"/>
    <property type="molecule type" value="Genomic_DNA"/>
</dbReference>
<keyword evidence="3" id="KW-1185">Reference proteome</keyword>
<protein>
    <recommendedName>
        <fullName evidence="4">Sel1 repeat family protein</fullName>
    </recommendedName>
</protein>
<gene>
    <name evidence="2" type="ORF">OQ257_04375</name>
</gene>
<keyword evidence="1" id="KW-0732">Signal</keyword>
<dbReference type="InterPro" id="IPR011990">
    <property type="entry name" value="TPR-like_helical_dom_sf"/>
</dbReference>
<dbReference type="Proteomes" id="UP001142444">
    <property type="component" value="Unassembled WGS sequence"/>
</dbReference>
<sequence length="210" mass="24243">MKKSFLVIASFSCLTACVSSSVVGFRPNTLLHYQYQQFEIEYDPTVMQTTPAPRTFAQLEIVQEKAKVDEKNAYLMATLLFHHPNCVSAKKNKTQGCLPALNAYQNVLKFKPDHPLALYQMGVIYDFFLDKKDMRQAIYYYRKAADAGNFRACENLFGIYLNGNVVPQNIEEARYYAQKGAIFGSKQLRYYLEHWNVQIMPYLKALESEK</sequence>
<feature type="signal peptide" evidence="1">
    <location>
        <begin position="1"/>
        <end position="21"/>
    </location>
</feature>
<proteinExistence type="predicted"/>
<name>A0A9X4G495_ACTEU</name>
<dbReference type="Gene3D" id="1.25.40.10">
    <property type="entry name" value="Tetratricopeptide repeat domain"/>
    <property type="match status" value="1"/>
</dbReference>